<comment type="similarity">
    <text evidence="2 9">Belongs to the mitochondrial carrier (TC 2.A.29) family.</text>
</comment>
<dbReference type="Pfam" id="PF00153">
    <property type="entry name" value="Mito_carr"/>
    <property type="match status" value="3"/>
</dbReference>
<dbReference type="InterPro" id="IPR023395">
    <property type="entry name" value="MCP_dom_sf"/>
</dbReference>
<feature type="region of interest" description="Disordered" evidence="10">
    <location>
        <begin position="74"/>
        <end position="99"/>
    </location>
</feature>
<dbReference type="InterPro" id="IPR018108">
    <property type="entry name" value="MCP_transmembrane"/>
</dbReference>
<keyword evidence="7 8" id="KW-0472">Membrane</keyword>
<dbReference type="InterPro" id="IPR006311">
    <property type="entry name" value="TAT_signal"/>
</dbReference>
<evidence type="ECO:0000256" key="3">
    <source>
        <dbReference type="ARBA" id="ARBA00022448"/>
    </source>
</evidence>
<evidence type="ECO:0000256" key="9">
    <source>
        <dbReference type="RuleBase" id="RU000488"/>
    </source>
</evidence>
<comment type="caution">
    <text evidence="12">The sequence shown here is derived from an EMBL/GenBank/DDBJ whole genome shotgun (WGS) entry which is preliminary data.</text>
</comment>
<dbReference type="NCBIfam" id="TIGR01409">
    <property type="entry name" value="TAT_signal_seq"/>
    <property type="match status" value="1"/>
</dbReference>
<feature type="signal peptide" evidence="11">
    <location>
        <begin position="1"/>
        <end position="23"/>
    </location>
</feature>
<keyword evidence="6" id="KW-1133">Transmembrane helix</keyword>
<evidence type="ECO:0000256" key="6">
    <source>
        <dbReference type="ARBA" id="ARBA00022989"/>
    </source>
</evidence>
<evidence type="ECO:0000256" key="1">
    <source>
        <dbReference type="ARBA" id="ARBA00004141"/>
    </source>
</evidence>
<dbReference type="Proteomes" id="UP001530400">
    <property type="component" value="Unassembled WGS sequence"/>
</dbReference>
<comment type="subcellular location">
    <subcellularLocation>
        <location evidence="1">Membrane</location>
        <topology evidence="1">Multi-pass membrane protein</topology>
    </subcellularLocation>
</comment>
<evidence type="ECO:0000313" key="12">
    <source>
        <dbReference type="EMBL" id="KAL3789964.1"/>
    </source>
</evidence>
<evidence type="ECO:0000256" key="7">
    <source>
        <dbReference type="ARBA" id="ARBA00023136"/>
    </source>
</evidence>
<proteinExistence type="inferred from homology"/>
<evidence type="ECO:0000313" key="13">
    <source>
        <dbReference type="Proteomes" id="UP001530400"/>
    </source>
</evidence>
<dbReference type="InterPro" id="IPR019546">
    <property type="entry name" value="TAT_signal_bac_arc"/>
</dbReference>
<keyword evidence="11" id="KW-0732">Signal</keyword>
<sequence>MNLNRSQLAQLLAILLCISIGKSFTSYTHRQRPCSRLFANEAHSCTRRGFVGACTAAAAAVTLTSSSSPATAIDKRIPLNSNQNPYREQSKPLSSQTISTAGDPTTFQESISGFISGTAVSAVKTIVKYPLDTATVRLQMPNTEYSLKNLSRLFEGSFDGISGPLLSNIPAGAIFFGVKDAVKTAIKSAGLPKWLSTSVAVAAALPPYWIIRNPSEVIKTRLQVGADGYYSDMTMMEAFQLALSQGNVTSLYQGFSENIIYGFPADVIKFVAYDYLSGGRKDLSPVRGAIYGAISTGVAQCVTTPLDVTRNRIMAEVNGDSGNAQDGYVARLVKIANEEGVGALFAGTTPRIAKAMLSGALQFAAYEETKQKITDMFNRR</sequence>
<dbReference type="GO" id="GO:0016020">
    <property type="term" value="C:membrane"/>
    <property type="evidence" value="ECO:0007669"/>
    <property type="project" value="UniProtKB-SubCell"/>
</dbReference>
<dbReference type="SUPFAM" id="SSF103506">
    <property type="entry name" value="Mitochondrial carrier"/>
    <property type="match status" value="1"/>
</dbReference>
<evidence type="ECO:0000256" key="5">
    <source>
        <dbReference type="ARBA" id="ARBA00022737"/>
    </source>
</evidence>
<dbReference type="PROSITE" id="PS50920">
    <property type="entry name" value="SOLCAR"/>
    <property type="match status" value="3"/>
</dbReference>
<name>A0ABD3PQJ5_9STRA</name>
<keyword evidence="3 9" id="KW-0813">Transport</keyword>
<evidence type="ECO:0000256" key="10">
    <source>
        <dbReference type="SAM" id="MobiDB-lite"/>
    </source>
</evidence>
<dbReference type="PROSITE" id="PS51318">
    <property type="entry name" value="TAT"/>
    <property type="match status" value="1"/>
</dbReference>
<feature type="repeat" description="Solcar" evidence="8">
    <location>
        <begin position="283"/>
        <end position="372"/>
    </location>
</feature>
<feature type="chain" id="PRO_5044881436" description="Mitochondrial carrier protein" evidence="11">
    <location>
        <begin position="24"/>
        <end position="380"/>
    </location>
</feature>
<evidence type="ECO:0000256" key="2">
    <source>
        <dbReference type="ARBA" id="ARBA00006375"/>
    </source>
</evidence>
<feature type="repeat" description="Solcar" evidence="8">
    <location>
        <begin position="192"/>
        <end position="279"/>
    </location>
</feature>
<organism evidence="12 13">
    <name type="scientific">Cyclotella atomus</name>
    <dbReference type="NCBI Taxonomy" id="382360"/>
    <lineage>
        <taxon>Eukaryota</taxon>
        <taxon>Sar</taxon>
        <taxon>Stramenopiles</taxon>
        <taxon>Ochrophyta</taxon>
        <taxon>Bacillariophyta</taxon>
        <taxon>Coscinodiscophyceae</taxon>
        <taxon>Thalassiosirophycidae</taxon>
        <taxon>Stephanodiscales</taxon>
        <taxon>Stephanodiscaceae</taxon>
        <taxon>Cyclotella</taxon>
    </lineage>
</organism>
<evidence type="ECO:0000256" key="8">
    <source>
        <dbReference type="PROSITE-ProRule" id="PRU00282"/>
    </source>
</evidence>
<evidence type="ECO:0000256" key="4">
    <source>
        <dbReference type="ARBA" id="ARBA00022692"/>
    </source>
</evidence>
<keyword evidence="4 8" id="KW-0812">Transmembrane</keyword>
<dbReference type="AlphaFoldDB" id="A0ABD3PQJ5"/>
<gene>
    <name evidence="12" type="ORF">ACHAWO_002018</name>
</gene>
<dbReference type="EMBL" id="JALLPJ020000512">
    <property type="protein sequence ID" value="KAL3789964.1"/>
    <property type="molecule type" value="Genomic_DNA"/>
</dbReference>
<evidence type="ECO:0000256" key="11">
    <source>
        <dbReference type="SAM" id="SignalP"/>
    </source>
</evidence>
<feature type="repeat" description="Solcar" evidence="8">
    <location>
        <begin position="108"/>
        <end position="185"/>
    </location>
</feature>
<evidence type="ECO:0008006" key="14">
    <source>
        <dbReference type="Google" id="ProtNLM"/>
    </source>
</evidence>
<keyword evidence="13" id="KW-1185">Reference proteome</keyword>
<dbReference type="PANTHER" id="PTHR45667">
    <property type="entry name" value="S-ADENOSYLMETHIONINE MITOCHONDRIAL CARRIER PROTEIN"/>
    <property type="match status" value="1"/>
</dbReference>
<protein>
    <recommendedName>
        <fullName evidence="14">Mitochondrial carrier protein</fullName>
    </recommendedName>
</protein>
<keyword evidence="5" id="KW-0677">Repeat</keyword>
<feature type="compositionally biased region" description="Polar residues" evidence="10">
    <location>
        <begin position="79"/>
        <end position="99"/>
    </location>
</feature>
<accession>A0ABD3PQJ5</accession>
<reference evidence="12 13" key="1">
    <citation type="submission" date="2024-10" db="EMBL/GenBank/DDBJ databases">
        <title>Updated reference genomes for cyclostephanoid diatoms.</title>
        <authorList>
            <person name="Roberts W.R."/>
            <person name="Alverson A.J."/>
        </authorList>
    </citation>
    <scope>NUCLEOTIDE SEQUENCE [LARGE SCALE GENOMIC DNA]</scope>
    <source>
        <strain evidence="12 13">AJA010-31</strain>
    </source>
</reference>
<dbReference type="Gene3D" id="1.50.40.10">
    <property type="entry name" value="Mitochondrial carrier domain"/>
    <property type="match status" value="1"/>
</dbReference>